<evidence type="ECO:0000256" key="6">
    <source>
        <dbReference type="SAM" id="MobiDB-lite"/>
    </source>
</evidence>
<dbReference type="GO" id="GO:0007130">
    <property type="term" value="P:synaptonemal complex assembly"/>
    <property type="evidence" value="ECO:0007669"/>
    <property type="project" value="TreeGrafter"/>
</dbReference>
<dbReference type="GO" id="GO:0005634">
    <property type="term" value="C:nucleus"/>
    <property type="evidence" value="ECO:0007669"/>
    <property type="project" value="UniProtKB-SubCell"/>
</dbReference>
<dbReference type="Gene3D" id="3.30.40.10">
    <property type="entry name" value="Zinc/RING finger domain, C3HC4 (zinc finger)"/>
    <property type="match status" value="1"/>
</dbReference>
<feature type="compositionally biased region" description="Basic and acidic residues" evidence="6">
    <location>
        <begin position="332"/>
        <end position="345"/>
    </location>
</feature>
<feature type="region of interest" description="Disordered" evidence="6">
    <location>
        <begin position="593"/>
        <end position="634"/>
    </location>
</feature>
<evidence type="ECO:0000313" key="9">
    <source>
        <dbReference type="Proteomes" id="UP000191518"/>
    </source>
</evidence>
<dbReference type="InterPro" id="IPR003511">
    <property type="entry name" value="HORMA_dom"/>
</dbReference>
<dbReference type="InterPro" id="IPR036570">
    <property type="entry name" value="HORMA_dom_sf"/>
</dbReference>
<feature type="region of interest" description="Disordered" evidence="6">
    <location>
        <begin position="316"/>
        <end position="361"/>
    </location>
</feature>
<evidence type="ECO:0000256" key="4">
    <source>
        <dbReference type="ARBA" id="ARBA00023242"/>
    </source>
</evidence>
<sequence length="662" mass="75108">MSRSKKTVDLEIASESGALQPKIQADTIHRFPVIMNPTNSYGIIGAKLGVSEDYATHDHRITFTYAMPSASGFCEQIASTSAITTPIFLNGKGKDNFARNRSEYVPIWAIERHISDEADKLLDLLENDIFDALLRGILRAVQFTVIADKNSPKKVLESYTFTFENSGERGTADCLTNGPRMDFVSPHEDRTSAAWEYTSSTNRNAPDLTTSFWKRTKRFYGSVDSGFHTVGLRVNSLISTSPGGEAHFPSVEEASADAVLRSDEVGIPTPAQMPLDVVGEIYLSTDESTASDSDYRRMEDLIFFKREDVDFSQSTAHKMAQSWTDPAVDPADESKTKRPTRPERSKRSRIPFNEPEAEAYATNPISREGIFLSRTRRETREVLSPTVYIRRLQNAGSKPIVTTRTVDYVKNRQDATKKLDERDKDNNESPPSSGMTEYGIKDGRRHRCECNTWRFTLKKSIQCANCKDHQHTLCYGYYSAKDHRIPDIHYCYSCLIGYDFDSNLMEELIKLIRMRRIIPDLSFASTMLPLNWQLAYELNCSDDEARATVHNLRKLGILRSCDFKGYEIPPPKPYPMIRSHWSRPGTPILARLPTKPTEERGSFDPRQKPKPWERVRSNPSANVNFFGGQAPNSISKRRLDLQDEGFEDGIVSTRRAKKTKLR</sequence>
<dbReference type="SUPFAM" id="SSF57903">
    <property type="entry name" value="FYVE/PHD zinc finger"/>
    <property type="match status" value="1"/>
</dbReference>
<dbReference type="InterPro" id="IPR011011">
    <property type="entry name" value="Znf_FYVE_PHD"/>
</dbReference>
<evidence type="ECO:0000313" key="8">
    <source>
        <dbReference type="EMBL" id="OQE08810.1"/>
    </source>
</evidence>
<dbReference type="Pfam" id="PF02301">
    <property type="entry name" value="HORMA"/>
    <property type="match status" value="1"/>
</dbReference>
<dbReference type="InterPro" id="IPR013083">
    <property type="entry name" value="Znf_RING/FYVE/PHD"/>
</dbReference>
<name>A0A1V6S4Z6_9EURO</name>
<comment type="caution">
    <text evidence="8">The sequence shown here is derived from an EMBL/GenBank/DDBJ whole genome shotgun (WGS) entry which is preliminary data.</text>
</comment>
<protein>
    <recommendedName>
        <fullName evidence="7">HORMA domain-containing protein</fullName>
    </recommendedName>
</protein>
<evidence type="ECO:0000256" key="5">
    <source>
        <dbReference type="ARBA" id="ARBA00023254"/>
    </source>
</evidence>
<dbReference type="GO" id="GO:0051598">
    <property type="term" value="P:meiotic recombination checkpoint signaling"/>
    <property type="evidence" value="ECO:0007669"/>
    <property type="project" value="TreeGrafter"/>
</dbReference>
<feature type="region of interest" description="Disordered" evidence="6">
    <location>
        <begin position="412"/>
        <end position="439"/>
    </location>
</feature>
<keyword evidence="9" id="KW-1185">Reference proteome</keyword>
<comment type="subcellular location">
    <subcellularLocation>
        <location evidence="2">Chromosome</location>
    </subcellularLocation>
    <subcellularLocation>
        <location evidence="1">Nucleus</location>
    </subcellularLocation>
</comment>
<dbReference type="Gene3D" id="3.30.900.10">
    <property type="entry name" value="HORMA domain"/>
    <property type="match status" value="1"/>
</dbReference>
<keyword evidence="3" id="KW-0158">Chromosome</keyword>
<evidence type="ECO:0000259" key="7">
    <source>
        <dbReference type="Pfam" id="PF02301"/>
    </source>
</evidence>
<evidence type="ECO:0000256" key="1">
    <source>
        <dbReference type="ARBA" id="ARBA00004123"/>
    </source>
</evidence>
<accession>A0A1V6S4Z6</accession>
<evidence type="ECO:0000256" key="2">
    <source>
        <dbReference type="ARBA" id="ARBA00004286"/>
    </source>
</evidence>
<feature type="compositionally biased region" description="Basic and acidic residues" evidence="6">
    <location>
        <begin position="412"/>
        <end position="427"/>
    </location>
</feature>
<dbReference type="PANTHER" id="PTHR48225">
    <property type="entry name" value="HORMA DOMAIN-CONTAINING PROTEIN 1"/>
    <property type="match status" value="1"/>
</dbReference>
<organism evidence="8 9">
    <name type="scientific">Penicillium vulpinum</name>
    <dbReference type="NCBI Taxonomy" id="29845"/>
    <lineage>
        <taxon>Eukaryota</taxon>
        <taxon>Fungi</taxon>
        <taxon>Dikarya</taxon>
        <taxon>Ascomycota</taxon>
        <taxon>Pezizomycotina</taxon>
        <taxon>Eurotiomycetes</taxon>
        <taxon>Eurotiomycetidae</taxon>
        <taxon>Eurotiales</taxon>
        <taxon>Aspergillaceae</taxon>
        <taxon>Penicillium</taxon>
    </lineage>
</organism>
<proteinExistence type="predicted"/>
<gene>
    <name evidence="8" type="ORF">PENVUL_c008G03157</name>
</gene>
<keyword evidence="5" id="KW-0469">Meiosis</keyword>
<evidence type="ECO:0000256" key="3">
    <source>
        <dbReference type="ARBA" id="ARBA00022454"/>
    </source>
</evidence>
<reference evidence="9" key="1">
    <citation type="journal article" date="2017" name="Nat. Microbiol.">
        <title>Global analysis of biosynthetic gene clusters reveals vast potential of secondary metabolite production in Penicillium species.</title>
        <authorList>
            <person name="Nielsen J.C."/>
            <person name="Grijseels S."/>
            <person name="Prigent S."/>
            <person name="Ji B."/>
            <person name="Dainat J."/>
            <person name="Nielsen K.F."/>
            <person name="Frisvad J.C."/>
            <person name="Workman M."/>
            <person name="Nielsen J."/>
        </authorList>
    </citation>
    <scope>NUCLEOTIDE SEQUENCE [LARGE SCALE GENOMIC DNA]</scope>
    <source>
        <strain evidence="9">IBT 29486</strain>
    </source>
</reference>
<dbReference type="Proteomes" id="UP000191518">
    <property type="component" value="Unassembled WGS sequence"/>
</dbReference>
<feature type="domain" description="HORMA" evidence="7">
    <location>
        <begin position="94"/>
        <end position="173"/>
    </location>
</feature>
<keyword evidence="4" id="KW-0539">Nucleus</keyword>
<feature type="compositionally biased region" description="Basic and acidic residues" evidence="6">
    <location>
        <begin position="596"/>
        <end position="616"/>
    </location>
</feature>
<dbReference type="PANTHER" id="PTHR48225:SF7">
    <property type="entry name" value="MEIOSIS-SPECIFIC PROTEIN HOP1"/>
    <property type="match status" value="1"/>
</dbReference>
<dbReference type="AlphaFoldDB" id="A0A1V6S4Z6"/>
<dbReference type="STRING" id="29845.A0A1V6S4Z6"/>
<dbReference type="InterPro" id="IPR051294">
    <property type="entry name" value="HORMA_MeioticProgression"/>
</dbReference>
<dbReference type="GO" id="GO:0005694">
    <property type="term" value="C:chromosome"/>
    <property type="evidence" value="ECO:0007669"/>
    <property type="project" value="UniProtKB-SubCell"/>
</dbReference>
<dbReference type="EMBL" id="MDYP01000008">
    <property type="protein sequence ID" value="OQE08810.1"/>
    <property type="molecule type" value="Genomic_DNA"/>
</dbReference>